<dbReference type="KEGG" id="aee:IM676_09010"/>
<reference evidence="2" key="1">
    <citation type="submission" date="2020-10" db="EMBL/GenBank/DDBJ databases">
        <title>Genome-based taxonomic classification of the species Anabaenopsis elenkinii.</title>
        <authorList>
            <person name="Delbaje E."/>
            <person name="Andreote A.P.D."/>
            <person name="Pellegrinetti T.A."/>
            <person name="Cruz R.B."/>
            <person name="Branco L.H.Z."/>
            <person name="Fiore M.F."/>
        </authorList>
    </citation>
    <scope>NUCLEOTIDE SEQUENCE [LARGE SCALE GENOMIC DNA]</scope>
    <source>
        <strain evidence="2">CCIBt3563</strain>
    </source>
</reference>
<dbReference type="Proteomes" id="UP000593846">
    <property type="component" value="Chromosome"/>
</dbReference>
<sequence length="594" mass="68745">MFFESRPIDPELQEIVNDLENKNSALSVLAARKLYCPLTQNTLEITITKPRKFNILEEFILRASIHLKDSPTENELAEIFDLDIVFVKNICQNLRNLQVLKPTSDIQVTPQGLNLYLQGCVADKITTQEVYFINDLLSNQIILKNSPLISENLDDLYLENIHSFVKFEPNLIDISKFDIEDFRQLLQTHYLALHNPESGRIVTNFKLLKSEIIKQTINILVVFDTVTRVITLQGILDGKQLNINHLLENKKIDLHKFCRLDDDELQTMCELISQHHNAEVEEIINIIKLRNQQEKTNSITGTVQQIRGAKITEEFEKLLEQAKQEIIIYSPWISKNVVNDEFINKLRKIVNKGVWVLIGYGISQTEGGEERKIDIQLVNKLKQVMTREKLPGVQILWLGASHAKEVIVDRQIHLNVSNNILSYQADLKIWDEAGYKVTIPEQVQAAYDFYANRFQKRTDELWLEGMQSNNYELKYQCLCILGALGMEEKALKMLQNHQVLELIPVWLAIVAQGLRTDKIKVNSPIFPLALSLLNQVNDKNTYIQQLRLPWRGIMKEISHKNPQIVSKLVTSEVWEQFQRLQIVDTEESLENFML</sequence>
<protein>
    <submittedName>
        <fullName evidence="1">Uncharacterized protein</fullName>
    </submittedName>
</protein>
<accession>A0A7S6RGC1</accession>
<keyword evidence="2" id="KW-1185">Reference proteome</keyword>
<dbReference type="AlphaFoldDB" id="A0A7S6RGC1"/>
<organism evidence="1 2">
    <name type="scientific">Anabaenopsis elenkinii CCIBt3563</name>
    <dbReference type="NCBI Taxonomy" id="2779889"/>
    <lineage>
        <taxon>Bacteria</taxon>
        <taxon>Bacillati</taxon>
        <taxon>Cyanobacteriota</taxon>
        <taxon>Cyanophyceae</taxon>
        <taxon>Nostocales</taxon>
        <taxon>Nodulariaceae</taxon>
        <taxon>Anabaenopsis</taxon>
    </lineage>
</organism>
<proteinExistence type="predicted"/>
<evidence type="ECO:0000313" key="1">
    <source>
        <dbReference type="EMBL" id="QOV24349.1"/>
    </source>
</evidence>
<name>A0A7S6RGC1_9CYAN</name>
<gene>
    <name evidence="1" type="ORF">IM676_09010</name>
</gene>
<dbReference type="RefSeq" id="WP_200989869.1">
    <property type="nucleotide sequence ID" value="NZ_CP063311.1"/>
</dbReference>
<dbReference type="Gene3D" id="3.30.870.10">
    <property type="entry name" value="Endonuclease Chain A"/>
    <property type="match status" value="1"/>
</dbReference>
<evidence type="ECO:0000313" key="2">
    <source>
        <dbReference type="Proteomes" id="UP000593846"/>
    </source>
</evidence>
<dbReference type="SUPFAM" id="SSF56024">
    <property type="entry name" value="Phospholipase D/nuclease"/>
    <property type="match status" value="1"/>
</dbReference>
<dbReference type="EMBL" id="CP063311">
    <property type="protein sequence ID" value="QOV24349.1"/>
    <property type="molecule type" value="Genomic_DNA"/>
</dbReference>